<feature type="domain" description="FAD-binding FR-type" evidence="1">
    <location>
        <begin position="65"/>
        <end position="170"/>
    </location>
</feature>
<reference evidence="2" key="1">
    <citation type="submission" date="2020-05" db="EMBL/GenBank/DDBJ databases">
        <title>WGS assembly of Panicum virgatum.</title>
        <authorList>
            <person name="Lovell J.T."/>
            <person name="Jenkins J."/>
            <person name="Shu S."/>
            <person name="Juenger T.E."/>
            <person name="Schmutz J."/>
        </authorList>
    </citation>
    <scope>NUCLEOTIDE SEQUENCE</scope>
    <source>
        <strain evidence="2">AP13</strain>
    </source>
</reference>
<dbReference type="InterPro" id="IPR039261">
    <property type="entry name" value="FNR_nucleotide-bd"/>
</dbReference>
<dbReference type="Gene3D" id="3.40.50.80">
    <property type="entry name" value="Nucleotide-binding domain of ferredoxin-NADP reductase (FNR) module"/>
    <property type="match status" value="1"/>
</dbReference>
<comment type="caution">
    <text evidence="2">The sequence shown here is derived from an EMBL/GenBank/DDBJ whole genome shotgun (WGS) entry which is preliminary data.</text>
</comment>
<evidence type="ECO:0000313" key="2">
    <source>
        <dbReference type="EMBL" id="KAG2629052.1"/>
    </source>
</evidence>
<accession>A0A8T0UXQ8</accession>
<protein>
    <recommendedName>
        <fullName evidence="1">FAD-binding FR-type domain-containing protein</fullName>
    </recommendedName>
</protein>
<gene>
    <name evidence="2" type="ORF">PVAP13_3KG402302</name>
</gene>
<dbReference type="GO" id="GO:0016491">
    <property type="term" value="F:oxidoreductase activity"/>
    <property type="evidence" value="ECO:0007669"/>
    <property type="project" value="InterPro"/>
</dbReference>
<dbReference type="InterPro" id="IPR017927">
    <property type="entry name" value="FAD-bd_FR_type"/>
</dbReference>
<proteinExistence type="predicted"/>
<sequence>MASAAAISTLLRPPRVHPARVASASPLPMHALPFLPRRPGSLATVRAVQTQQGAAVAGSSGATQRSWTSAPVAAVAAATEDESIFLVTVDLSGAPALVDAYTTPGQYLMARVPSQKLSPAYMCISSAPRSGLQFDLLVKPVPGTTSEQLCKLGVGDAVELGPVMGRGFAIQHINPPAAAETMFLFAVGMGISPIRALIEFGFAASERKDVRLYYAAKDLQSMPYQERFNNWEQTGVKVVQLTQQFQQSFLEQNLGEKTVNPLSTGAVIVAPSSSQEVITGVLLDFGVPHEKILTIEWSPEDPFASKV</sequence>
<dbReference type="Proteomes" id="UP000823388">
    <property type="component" value="Chromosome 3K"/>
</dbReference>
<dbReference type="EMBL" id="CM029041">
    <property type="protein sequence ID" value="KAG2629052.1"/>
    <property type="molecule type" value="Genomic_DNA"/>
</dbReference>
<dbReference type="CDD" id="cd00322">
    <property type="entry name" value="FNR_like"/>
    <property type="match status" value="1"/>
</dbReference>
<name>A0A8T0UXQ8_PANVG</name>
<dbReference type="PANTHER" id="PTHR47215">
    <property type="match status" value="1"/>
</dbReference>
<keyword evidence="3" id="KW-1185">Reference proteome</keyword>
<evidence type="ECO:0000313" key="3">
    <source>
        <dbReference type="Proteomes" id="UP000823388"/>
    </source>
</evidence>
<dbReference type="SUPFAM" id="SSF52343">
    <property type="entry name" value="Ferredoxin reductase-like, C-terminal NADP-linked domain"/>
    <property type="match status" value="1"/>
</dbReference>
<organism evidence="2 3">
    <name type="scientific">Panicum virgatum</name>
    <name type="common">Blackwell switchgrass</name>
    <dbReference type="NCBI Taxonomy" id="38727"/>
    <lineage>
        <taxon>Eukaryota</taxon>
        <taxon>Viridiplantae</taxon>
        <taxon>Streptophyta</taxon>
        <taxon>Embryophyta</taxon>
        <taxon>Tracheophyta</taxon>
        <taxon>Spermatophyta</taxon>
        <taxon>Magnoliopsida</taxon>
        <taxon>Liliopsida</taxon>
        <taxon>Poales</taxon>
        <taxon>Poaceae</taxon>
        <taxon>PACMAD clade</taxon>
        <taxon>Panicoideae</taxon>
        <taxon>Panicodae</taxon>
        <taxon>Paniceae</taxon>
        <taxon>Panicinae</taxon>
        <taxon>Panicum</taxon>
        <taxon>Panicum sect. Hiantes</taxon>
    </lineage>
</organism>
<dbReference type="PROSITE" id="PS51384">
    <property type="entry name" value="FAD_FR"/>
    <property type="match status" value="1"/>
</dbReference>
<dbReference type="SUPFAM" id="SSF63380">
    <property type="entry name" value="Riboflavin synthase domain-like"/>
    <property type="match status" value="1"/>
</dbReference>
<dbReference type="AlphaFoldDB" id="A0A8T0UXQ8"/>
<dbReference type="InterPro" id="IPR017938">
    <property type="entry name" value="Riboflavin_synthase-like_b-brl"/>
</dbReference>
<evidence type="ECO:0000259" key="1">
    <source>
        <dbReference type="PROSITE" id="PS51384"/>
    </source>
</evidence>
<dbReference type="Gene3D" id="2.40.30.10">
    <property type="entry name" value="Translation factors"/>
    <property type="match status" value="1"/>
</dbReference>
<dbReference type="PANTHER" id="PTHR47215:SF1">
    <property type="entry name" value="F9L1.8 PROTEIN"/>
    <property type="match status" value="1"/>
</dbReference>
<dbReference type="OrthoDB" id="689490at2759"/>